<sequence length="409" mass="45356">MVDSGTTESIEVVGEDFHADPHRYYDRWRAHGPVHRVRFPGGSPCWVIIGHAEGRAALADPRLRKNADDLYALFRAKNVRTLSDSNAQALAAHMLNSDPPEHTRLRKLVNKAFLPRRVATLRPRIEAITAGLLDEMAAHDEVDLMRVFANPLPVTVICELLGIPLDARADFQSWTRVLVSSGNRVEEREAATLGMSEYLRRLMADKRADPGDDLFSDLVHAAEDGDRLDERELVAMAFLLLVAGHETTVNLIGNGTYALLRNRSQWETLREHPDRVPAAVEEFLRYDGPVGWSTIRYTAEPVRISGIDIPAGEFVYIALAAANRDPSRYDSGPDLDIDGNTSGHLAFGHGIHFCVGAPLARLEADIAFRALLRRFPHLELADAAFTPAWQTSVLMRGMNELPVRPKGSG</sequence>
<protein>
    <submittedName>
        <fullName evidence="9">Cytochrome P450 107B1</fullName>
        <ecNumber evidence="9">1.14.-.-</ecNumber>
    </submittedName>
</protein>
<evidence type="ECO:0000256" key="8">
    <source>
        <dbReference type="RuleBase" id="RU000461"/>
    </source>
</evidence>
<dbReference type="InterPro" id="IPR002397">
    <property type="entry name" value="Cyt_P450_B"/>
</dbReference>
<dbReference type="AlphaFoldDB" id="A0A378YTF2"/>
<proteinExistence type="inferred from homology"/>
<dbReference type="GO" id="GO:0020037">
    <property type="term" value="F:heme binding"/>
    <property type="evidence" value="ECO:0007669"/>
    <property type="project" value="InterPro"/>
</dbReference>
<dbReference type="GO" id="GO:0016705">
    <property type="term" value="F:oxidoreductase activity, acting on paired donors, with incorporation or reduction of molecular oxygen"/>
    <property type="evidence" value="ECO:0007669"/>
    <property type="project" value="InterPro"/>
</dbReference>
<evidence type="ECO:0000256" key="7">
    <source>
        <dbReference type="ARBA" id="ARBA00023033"/>
    </source>
</evidence>
<evidence type="ECO:0000256" key="2">
    <source>
        <dbReference type="ARBA" id="ARBA00010617"/>
    </source>
</evidence>
<keyword evidence="4 8" id="KW-0479">Metal-binding</keyword>
<accession>A0A378YTF2</accession>
<dbReference type="SUPFAM" id="SSF48264">
    <property type="entry name" value="Cytochrome P450"/>
    <property type="match status" value="1"/>
</dbReference>
<comment type="cofactor">
    <cofactor evidence="1">
        <name>heme</name>
        <dbReference type="ChEBI" id="CHEBI:30413"/>
    </cofactor>
</comment>
<dbReference type="InterPro" id="IPR036396">
    <property type="entry name" value="Cyt_P450_sf"/>
</dbReference>
<keyword evidence="10" id="KW-1185">Reference proteome</keyword>
<dbReference type="GO" id="GO:0004497">
    <property type="term" value="F:monooxygenase activity"/>
    <property type="evidence" value="ECO:0007669"/>
    <property type="project" value="UniProtKB-KW"/>
</dbReference>
<dbReference type="PRINTS" id="PR00359">
    <property type="entry name" value="BP450"/>
</dbReference>
<dbReference type="InterPro" id="IPR001128">
    <property type="entry name" value="Cyt_P450"/>
</dbReference>
<keyword evidence="6 8" id="KW-0408">Iron</keyword>
<dbReference type="PROSITE" id="PS00086">
    <property type="entry name" value="CYTOCHROME_P450"/>
    <property type="match status" value="1"/>
</dbReference>
<keyword evidence="7 8" id="KW-0503">Monooxygenase</keyword>
<dbReference type="CDD" id="cd11029">
    <property type="entry name" value="CYP107-like"/>
    <property type="match status" value="1"/>
</dbReference>
<keyword evidence="5 8" id="KW-0560">Oxidoreductase</keyword>
<dbReference type="Gene3D" id="1.10.630.10">
    <property type="entry name" value="Cytochrome P450"/>
    <property type="match status" value="1"/>
</dbReference>
<dbReference type="Proteomes" id="UP000255467">
    <property type="component" value="Unassembled WGS sequence"/>
</dbReference>
<evidence type="ECO:0000313" key="9">
    <source>
        <dbReference type="EMBL" id="SUA79771.1"/>
    </source>
</evidence>
<evidence type="ECO:0000256" key="4">
    <source>
        <dbReference type="ARBA" id="ARBA00022723"/>
    </source>
</evidence>
<dbReference type="InterPro" id="IPR017972">
    <property type="entry name" value="Cyt_P450_CS"/>
</dbReference>
<dbReference type="Pfam" id="PF00067">
    <property type="entry name" value="p450"/>
    <property type="match status" value="1"/>
</dbReference>
<keyword evidence="3 8" id="KW-0349">Heme</keyword>
<dbReference type="EMBL" id="UGRY01000002">
    <property type="protein sequence ID" value="SUA79771.1"/>
    <property type="molecule type" value="Genomic_DNA"/>
</dbReference>
<dbReference type="PANTHER" id="PTHR46696">
    <property type="entry name" value="P450, PUTATIVE (EUROFUNG)-RELATED"/>
    <property type="match status" value="1"/>
</dbReference>
<organism evidence="9 10">
    <name type="scientific">Nocardia otitidiscaviarum</name>
    <dbReference type="NCBI Taxonomy" id="1823"/>
    <lineage>
        <taxon>Bacteria</taxon>
        <taxon>Bacillati</taxon>
        <taxon>Actinomycetota</taxon>
        <taxon>Actinomycetes</taxon>
        <taxon>Mycobacteriales</taxon>
        <taxon>Nocardiaceae</taxon>
        <taxon>Nocardia</taxon>
    </lineage>
</organism>
<dbReference type="PANTHER" id="PTHR46696:SF1">
    <property type="entry name" value="CYTOCHROME P450 YJIB-RELATED"/>
    <property type="match status" value="1"/>
</dbReference>
<comment type="similarity">
    <text evidence="2 8">Belongs to the cytochrome P450 family.</text>
</comment>
<evidence type="ECO:0000256" key="5">
    <source>
        <dbReference type="ARBA" id="ARBA00023002"/>
    </source>
</evidence>
<dbReference type="FunFam" id="1.10.630.10:FF:000018">
    <property type="entry name" value="Cytochrome P450 monooxygenase"/>
    <property type="match status" value="1"/>
</dbReference>
<evidence type="ECO:0000256" key="1">
    <source>
        <dbReference type="ARBA" id="ARBA00001971"/>
    </source>
</evidence>
<dbReference type="STRING" id="1406858.GCA_000710895_04384"/>
<dbReference type="RefSeq" id="WP_039815776.1">
    <property type="nucleotide sequence ID" value="NZ_UGRY01000002.1"/>
</dbReference>
<dbReference type="OrthoDB" id="142769at2"/>
<evidence type="ECO:0000256" key="6">
    <source>
        <dbReference type="ARBA" id="ARBA00023004"/>
    </source>
</evidence>
<dbReference type="EC" id="1.14.-.-" evidence="9"/>
<reference evidence="9 10" key="1">
    <citation type="submission" date="2018-06" db="EMBL/GenBank/DDBJ databases">
        <authorList>
            <consortium name="Pathogen Informatics"/>
            <person name="Doyle S."/>
        </authorList>
    </citation>
    <scope>NUCLEOTIDE SEQUENCE [LARGE SCALE GENOMIC DNA]</scope>
    <source>
        <strain evidence="9 10">NCTC1934</strain>
    </source>
</reference>
<evidence type="ECO:0000313" key="10">
    <source>
        <dbReference type="Proteomes" id="UP000255467"/>
    </source>
</evidence>
<gene>
    <name evidence="9" type="ORF">NCTC1934_03955</name>
</gene>
<dbReference type="GO" id="GO:0005506">
    <property type="term" value="F:iron ion binding"/>
    <property type="evidence" value="ECO:0007669"/>
    <property type="project" value="InterPro"/>
</dbReference>
<name>A0A378YTF2_9NOCA</name>
<evidence type="ECO:0000256" key="3">
    <source>
        <dbReference type="ARBA" id="ARBA00022617"/>
    </source>
</evidence>